<sequence>MCGGRGYIVGTAHELFEDVDDWGAAAILHSPLKVGDPPESGEPPEKRPRTADVFLAAAVPKASAMMPPAQAPIELVELAAEDQELRPGTDKELRRDLKVLGQVASLEDKGSIPRAVAALRERYLPLLGAHAVFEAFSDTFSRAKLVAHRKALLYAVHDLFMGKRGAAMKPKGRRKDCVDRFLVRIGQFIRSFSSQQREAYVKVLLDWQSCKVLLPTELERVKDAWDMD</sequence>
<dbReference type="EMBL" id="HBGW01035705">
    <property type="protein sequence ID" value="CAD9559404.1"/>
    <property type="molecule type" value="Transcribed_RNA"/>
</dbReference>
<protein>
    <recommendedName>
        <fullName evidence="2">CID domain-containing protein</fullName>
    </recommendedName>
</protein>
<accession>A0A7S2JW88</accession>
<gene>
    <name evidence="1" type="ORF">BRAN1462_LOCUS22594</name>
</gene>
<proteinExistence type="predicted"/>
<name>A0A7S2JW88_9DINO</name>
<organism evidence="1">
    <name type="scientific">Zooxanthella nutricula</name>
    <dbReference type="NCBI Taxonomy" id="1333877"/>
    <lineage>
        <taxon>Eukaryota</taxon>
        <taxon>Sar</taxon>
        <taxon>Alveolata</taxon>
        <taxon>Dinophyceae</taxon>
        <taxon>Peridiniales</taxon>
        <taxon>Peridiniales incertae sedis</taxon>
        <taxon>Zooxanthella</taxon>
    </lineage>
</organism>
<evidence type="ECO:0000313" key="1">
    <source>
        <dbReference type="EMBL" id="CAD9559404.1"/>
    </source>
</evidence>
<dbReference type="AlphaFoldDB" id="A0A7S2JW88"/>
<reference evidence="1" key="1">
    <citation type="submission" date="2021-01" db="EMBL/GenBank/DDBJ databases">
        <authorList>
            <person name="Corre E."/>
            <person name="Pelletier E."/>
            <person name="Niang G."/>
            <person name="Scheremetjew M."/>
            <person name="Finn R."/>
            <person name="Kale V."/>
            <person name="Holt S."/>
            <person name="Cochrane G."/>
            <person name="Meng A."/>
            <person name="Brown T."/>
            <person name="Cohen L."/>
        </authorList>
    </citation>
    <scope>NUCLEOTIDE SEQUENCE</scope>
    <source>
        <strain evidence="1">RCC3387</strain>
    </source>
</reference>
<evidence type="ECO:0008006" key="2">
    <source>
        <dbReference type="Google" id="ProtNLM"/>
    </source>
</evidence>